<dbReference type="EMBL" id="JBHMAF010000190">
    <property type="protein sequence ID" value="MFB9761312.1"/>
    <property type="molecule type" value="Genomic_DNA"/>
</dbReference>
<accession>A0ABV5WL76</accession>
<dbReference type="Proteomes" id="UP001589609">
    <property type="component" value="Unassembled WGS sequence"/>
</dbReference>
<keyword evidence="2" id="KW-1185">Reference proteome</keyword>
<name>A0ABV5WL76_9BACI</name>
<evidence type="ECO:0008006" key="3">
    <source>
        <dbReference type="Google" id="ProtNLM"/>
    </source>
</evidence>
<gene>
    <name evidence="1" type="ORF">ACFFMS_23975</name>
</gene>
<protein>
    <recommendedName>
        <fullName evidence="3">Transposase</fullName>
    </recommendedName>
</protein>
<proteinExistence type="predicted"/>
<dbReference type="RefSeq" id="WP_342047274.1">
    <property type="nucleotide sequence ID" value="NZ_JBHMAF010000190.1"/>
</dbReference>
<evidence type="ECO:0000313" key="2">
    <source>
        <dbReference type="Proteomes" id="UP001589609"/>
    </source>
</evidence>
<organism evidence="1 2">
    <name type="scientific">Ectobacillus funiculus</name>
    <dbReference type="NCBI Taxonomy" id="137993"/>
    <lineage>
        <taxon>Bacteria</taxon>
        <taxon>Bacillati</taxon>
        <taxon>Bacillota</taxon>
        <taxon>Bacilli</taxon>
        <taxon>Bacillales</taxon>
        <taxon>Bacillaceae</taxon>
        <taxon>Ectobacillus</taxon>
    </lineage>
</organism>
<sequence>MSFTRERKNVKDHGTYGFRFQETLPNDVATVIDFNVCFNT</sequence>
<reference evidence="1 2" key="1">
    <citation type="submission" date="2024-09" db="EMBL/GenBank/DDBJ databases">
        <authorList>
            <person name="Sun Q."/>
            <person name="Mori K."/>
        </authorList>
    </citation>
    <scope>NUCLEOTIDE SEQUENCE [LARGE SCALE GENOMIC DNA]</scope>
    <source>
        <strain evidence="1 2">JCM 11201</strain>
    </source>
</reference>
<evidence type="ECO:0000313" key="1">
    <source>
        <dbReference type="EMBL" id="MFB9761312.1"/>
    </source>
</evidence>
<comment type="caution">
    <text evidence="1">The sequence shown here is derived from an EMBL/GenBank/DDBJ whole genome shotgun (WGS) entry which is preliminary data.</text>
</comment>